<dbReference type="SUPFAM" id="SSF82829">
    <property type="entry name" value="MesJ substrate recognition domain-like"/>
    <property type="match status" value="1"/>
</dbReference>
<name>A0A429XTM6_9BACI</name>
<keyword evidence="6 8" id="KW-0067">ATP-binding</keyword>
<proteinExistence type="inferred from homology"/>
<dbReference type="GO" id="GO:0005737">
    <property type="term" value="C:cytoplasm"/>
    <property type="evidence" value="ECO:0007669"/>
    <property type="project" value="UniProtKB-SubCell"/>
</dbReference>
<dbReference type="SUPFAM" id="SSF52402">
    <property type="entry name" value="Adenine nucleotide alpha hydrolases-like"/>
    <property type="match status" value="1"/>
</dbReference>
<dbReference type="GO" id="GO:0005524">
    <property type="term" value="F:ATP binding"/>
    <property type="evidence" value="ECO:0007669"/>
    <property type="project" value="UniProtKB-UniRule"/>
</dbReference>
<evidence type="ECO:0000256" key="4">
    <source>
        <dbReference type="ARBA" id="ARBA00022694"/>
    </source>
</evidence>
<dbReference type="Pfam" id="PF11734">
    <property type="entry name" value="TilS_C"/>
    <property type="match status" value="1"/>
</dbReference>
<keyword evidence="4 8" id="KW-0819">tRNA processing</keyword>
<dbReference type="PANTHER" id="PTHR43033">
    <property type="entry name" value="TRNA(ILE)-LYSIDINE SYNTHASE-RELATED"/>
    <property type="match status" value="1"/>
</dbReference>
<dbReference type="InterPro" id="IPR014729">
    <property type="entry name" value="Rossmann-like_a/b/a_fold"/>
</dbReference>
<comment type="subcellular location">
    <subcellularLocation>
        <location evidence="1 8">Cytoplasm</location>
    </subcellularLocation>
</comment>
<evidence type="ECO:0000256" key="2">
    <source>
        <dbReference type="ARBA" id="ARBA00022490"/>
    </source>
</evidence>
<dbReference type="HAMAP" id="MF_01161">
    <property type="entry name" value="tRNA_Ile_lys_synt"/>
    <property type="match status" value="1"/>
</dbReference>
<evidence type="ECO:0000313" key="11">
    <source>
        <dbReference type="Proteomes" id="UP000287156"/>
    </source>
</evidence>
<keyword evidence="11" id="KW-1185">Reference proteome</keyword>
<feature type="domain" description="Lysidine-tRNA(Ile) synthetase C-terminal" evidence="9">
    <location>
        <begin position="386"/>
        <end position="461"/>
    </location>
</feature>
<evidence type="ECO:0000256" key="5">
    <source>
        <dbReference type="ARBA" id="ARBA00022741"/>
    </source>
</evidence>
<dbReference type="Pfam" id="PF09179">
    <property type="entry name" value="TilS"/>
    <property type="match status" value="1"/>
</dbReference>
<dbReference type="Proteomes" id="UP000287156">
    <property type="component" value="Unassembled WGS sequence"/>
</dbReference>
<organism evidence="10 11">
    <name type="scientific">Siminovitchia acidinfaciens</name>
    <dbReference type="NCBI Taxonomy" id="2321395"/>
    <lineage>
        <taxon>Bacteria</taxon>
        <taxon>Bacillati</taxon>
        <taxon>Bacillota</taxon>
        <taxon>Bacilli</taxon>
        <taxon>Bacillales</taxon>
        <taxon>Bacillaceae</taxon>
        <taxon>Siminovitchia</taxon>
    </lineage>
</organism>
<dbReference type="InterPro" id="IPR011063">
    <property type="entry name" value="TilS/TtcA_N"/>
</dbReference>
<dbReference type="AlphaFoldDB" id="A0A429XTM6"/>
<dbReference type="InterPro" id="IPR012094">
    <property type="entry name" value="tRNA_Ile_lys_synt"/>
</dbReference>
<dbReference type="SUPFAM" id="SSF56037">
    <property type="entry name" value="PheT/TilS domain"/>
    <property type="match status" value="1"/>
</dbReference>
<evidence type="ECO:0000256" key="8">
    <source>
        <dbReference type="HAMAP-Rule" id="MF_01161"/>
    </source>
</evidence>
<dbReference type="InterPro" id="IPR012795">
    <property type="entry name" value="tRNA_Ile_lys_synt_N"/>
</dbReference>
<dbReference type="Pfam" id="PF01171">
    <property type="entry name" value="ATP_bind_3"/>
    <property type="match status" value="1"/>
</dbReference>
<reference evidence="10" key="1">
    <citation type="submission" date="2018-12" db="EMBL/GenBank/DDBJ databases">
        <authorList>
            <person name="Sun L."/>
            <person name="Chen Z."/>
        </authorList>
    </citation>
    <scope>NUCLEOTIDE SEQUENCE [LARGE SCALE GENOMIC DNA]</scope>
    <source>
        <strain evidence="10">3-2-2</strain>
    </source>
</reference>
<gene>
    <name evidence="8 10" type="primary">tilS</name>
    <name evidence="10" type="ORF">D4T97_019490</name>
</gene>
<dbReference type="Gene3D" id="3.30.465.60">
    <property type="match status" value="1"/>
</dbReference>
<dbReference type="GO" id="GO:0006400">
    <property type="term" value="P:tRNA modification"/>
    <property type="evidence" value="ECO:0007669"/>
    <property type="project" value="UniProtKB-UniRule"/>
</dbReference>
<evidence type="ECO:0000259" key="9">
    <source>
        <dbReference type="SMART" id="SM00977"/>
    </source>
</evidence>
<dbReference type="CDD" id="cd01992">
    <property type="entry name" value="TilS_N"/>
    <property type="match status" value="1"/>
</dbReference>
<sequence>MLDFEKKTKSFIERHRLLHHGDSVLAAVSGGPDSMAMLDFLAMRQVDLGISLTVAHVDHMLRGEESVRDLEYVQAYCEKYGLQLKTASIDISRKMEMEQKGMQETARLYRYKFFKNVMEEIGADKLAVAQHGDDQIETILMRLTRGSSGKARAGMRPIRAFGKGTLIRPLLGVTKNEIQEYCTFHQLHPRMDPSNEKPSYTRNRFRLDVLPALKRENRQAHEHFQKFSEDLLEDEAYLEALAEREIRAVSEFGDGSIQLKIPKFFQMPLPLQRRGIHLILSYLYKKNITLVTSWHVHLIGELLQGENPSGKLDFPLGLKIIRSYENCLFTFEQTKQVNGYEYELKAGQEVELPNGKIVRLEKASETSAGHGEDCFVFTASDIQLPLTVRTRRPGDRIKVNGMDGTKKLKDLFIDEKIPRSLRDSWPVIADHANRIIWIPGLKKSLYGVSPQCNGHQYILYYRTSRGQQSQ</sequence>
<dbReference type="InterPro" id="IPR012796">
    <property type="entry name" value="Lysidine-tRNA-synth_C"/>
</dbReference>
<dbReference type="NCBIfam" id="TIGR02432">
    <property type="entry name" value="lysidine_TilS_N"/>
    <property type="match status" value="1"/>
</dbReference>
<dbReference type="OrthoDB" id="9807403at2"/>
<dbReference type="GO" id="GO:0032267">
    <property type="term" value="F:tRNA(Ile)-lysidine synthase activity"/>
    <property type="evidence" value="ECO:0007669"/>
    <property type="project" value="UniProtKB-EC"/>
</dbReference>
<comment type="similarity">
    <text evidence="8">Belongs to the tRNA(Ile)-lysidine synthase family.</text>
</comment>
<dbReference type="PANTHER" id="PTHR43033:SF1">
    <property type="entry name" value="TRNA(ILE)-LYSIDINE SYNTHASE-RELATED"/>
    <property type="match status" value="1"/>
</dbReference>
<accession>A0A429XTM6</accession>
<feature type="binding site" evidence="8">
    <location>
        <begin position="29"/>
        <end position="34"/>
    </location>
    <ligand>
        <name>ATP</name>
        <dbReference type="ChEBI" id="CHEBI:30616"/>
    </ligand>
</feature>
<keyword evidence="2 8" id="KW-0963">Cytoplasm</keyword>
<protein>
    <recommendedName>
        <fullName evidence="8">tRNA(Ile)-lysidine synthase</fullName>
        <ecNumber evidence="8">6.3.4.19</ecNumber>
    </recommendedName>
    <alternativeName>
        <fullName evidence="8">tRNA(Ile)-2-lysyl-cytidine synthase</fullName>
    </alternativeName>
    <alternativeName>
        <fullName evidence="8">tRNA(Ile)-lysidine synthetase</fullName>
    </alternativeName>
</protein>
<dbReference type="NCBIfam" id="TIGR02433">
    <property type="entry name" value="lysidine_TilS_C"/>
    <property type="match status" value="1"/>
</dbReference>
<dbReference type="SMART" id="SM00977">
    <property type="entry name" value="TilS_C"/>
    <property type="match status" value="1"/>
</dbReference>
<dbReference type="EMBL" id="QYTV02000014">
    <property type="protein sequence ID" value="RST71165.1"/>
    <property type="molecule type" value="Genomic_DNA"/>
</dbReference>
<dbReference type="Gene3D" id="3.40.50.620">
    <property type="entry name" value="HUPs"/>
    <property type="match status" value="1"/>
</dbReference>
<keyword evidence="3 8" id="KW-0436">Ligase</keyword>
<comment type="domain">
    <text evidence="8">The N-terminal region contains the highly conserved SGGXDS motif, predicted to be a P-loop motif involved in ATP binding.</text>
</comment>
<evidence type="ECO:0000256" key="3">
    <source>
        <dbReference type="ARBA" id="ARBA00022598"/>
    </source>
</evidence>
<evidence type="ECO:0000313" key="10">
    <source>
        <dbReference type="EMBL" id="RST71165.1"/>
    </source>
</evidence>
<evidence type="ECO:0000256" key="7">
    <source>
        <dbReference type="ARBA" id="ARBA00048539"/>
    </source>
</evidence>
<keyword evidence="5 8" id="KW-0547">Nucleotide-binding</keyword>
<comment type="function">
    <text evidence="8">Ligates lysine onto the cytidine present at position 34 of the AUA codon-specific tRNA(Ile) that contains the anticodon CAU, in an ATP-dependent manner. Cytidine is converted to lysidine, thus changing the amino acid specificity of the tRNA from methionine to isoleucine.</text>
</comment>
<dbReference type="EC" id="6.3.4.19" evidence="8"/>
<evidence type="ECO:0000256" key="1">
    <source>
        <dbReference type="ARBA" id="ARBA00004496"/>
    </source>
</evidence>
<evidence type="ECO:0000256" key="6">
    <source>
        <dbReference type="ARBA" id="ARBA00022840"/>
    </source>
</evidence>
<dbReference type="InterPro" id="IPR015262">
    <property type="entry name" value="tRNA_Ile_lys_synt_subst-bd"/>
</dbReference>
<comment type="catalytic activity">
    <reaction evidence="7 8">
        <text>cytidine(34) in tRNA(Ile2) + L-lysine + ATP = lysidine(34) in tRNA(Ile2) + AMP + diphosphate + H(+)</text>
        <dbReference type="Rhea" id="RHEA:43744"/>
        <dbReference type="Rhea" id="RHEA-COMP:10625"/>
        <dbReference type="Rhea" id="RHEA-COMP:10670"/>
        <dbReference type="ChEBI" id="CHEBI:15378"/>
        <dbReference type="ChEBI" id="CHEBI:30616"/>
        <dbReference type="ChEBI" id="CHEBI:32551"/>
        <dbReference type="ChEBI" id="CHEBI:33019"/>
        <dbReference type="ChEBI" id="CHEBI:82748"/>
        <dbReference type="ChEBI" id="CHEBI:83665"/>
        <dbReference type="ChEBI" id="CHEBI:456215"/>
        <dbReference type="EC" id="6.3.4.19"/>
    </reaction>
</comment>
<comment type="caution">
    <text evidence="10">The sequence shown here is derived from an EMBL/GenBank/DDBJ whole genome shotgun (WGS) entry which is preliminary data.</text>
</comment>